<sequence length="322" mass="36531">MLSIAGTKHQINEDLVDPTITKRIKGIEGFIWNTLTKEEYEELDKNSLNGMYQVIDDKEVVIEATYINGVLHGRYIETKYISDPESAPPKAIKVICYYKLGVLHGDHTTFKGEYNGVGFLGNRVVNYIEEIQQIYKNGVLDGWCSYKVNNKIVSRKLYKDGEIIQINKYSANDNGKLSSVFLGDGENGIDCLYNSITSVISMGNGCYHGKMLEFLDDDNVLETYYISNIQHGYQLLHNIHTKEMKIEGCRYNGDKVLEETMISKMSEPLIEVNSSLNMPDPIKWIINTYLIPDQKLLVDKVSTGLNNNQKKSKDTAKDIVKS</sequence>
<dbReference type="EMBL" id="MK072501">
    <property type="protein sequence ID" value="AYV86307.1"/>
    <property type="molecule type" value="Genomic_DNA"/>
</dbReference>
<gene>
    <name evidence="1" type="ORF">Solumvirus4_5</name>
</gene>
<proteinExistence type="predicted"/>
<organism evidence="1">
    <name type="scientific">Solumvirus sp</name>
    <dbReference type="NCBI Taxonomy" id="2487773"/>
    <lineage>
        <taxon>Viruses</taxon>
        <taxon>Pithoviruses</taxon>
    </lineage>
</organism>
<evidence type="ECO:0000313" key="1">
    <source>
        <dbReference type="EMBL" id="AYV86307.1"/>
    </source>
</evidence>
<protein>
    <submittedName>
        <fullName evidence="1">Uncharacterized protein</fullName>
    </submittedName>
</protein>
<accession>A0A3G5AGJ1</accession>
<reference evidence="1" key="1">
    <citation type="submission" date="2018-10" db="EMBL/GenBank/DDBJ databases">
        <title>Hidden diversity of soil giant viruses.</title>
        <authorList>
            <person name="Schulz F."/>
            <person name="Alteio L."/>
            <person name="Goudeau D."/>
            <person name="Ryan E.M."/>
            <person name="Malmstrom R.R."/>
            <person name="Blanchard J."/>
            <person name="Woyke T."/>
        </authorList>
    </citation>
    <scope>NUCLEOTIDE SEQUENCE</scope>
    <source>
        <strain evidence="1">SMV1</strain>
    </source>
</reference>
<name>A0A3G5AGJ1_9VIRU</name>